<feature type="compositionally biased region" description="Polar residues" evidence="1">
    <location>
        <begin position="11"/>
        <end position="21"/>
    </location>
</feature>
<dbReference type="AlphaFoldDB" id="A0A3A4F2W3"/>
<dbReference type="OrthoDB" id="5244605at2"/>
<dbReference type="RefSeq" id="WP_119901698.1">
    <property type="nucleotide sequence ID" value="NZ_QYZP01000001.1"/>
</dbReference>
<dbReference type="Proteomes" id="UP000266615">
    <property type="component" value="Unassembled WGS sequence"/>
</dbReference>
<comment type="caution">
    <text evidence="2">The sequence shown here is derived from an EMBL/GenBank/DDBJ whole genome shotgun (WGS) entry which is preliminary data.</text>
</comment>
<organism evidence="2 3">
    <name type="scientific">Nesterenkonia natronophila</name>
    <dbReference type="NCBI Taxonomy" id="2174932"/>
    <lineage>
        <taxon>Bacteria</taxon>
        <taxon>Bacillati</taxon>
        <taxon>Actinomycetota</taxon>
        <taxon>Actinomycetes</taxon>
        <taxon>Micrococcales</taxon>
        <taxon>Micrococcaceae</taxon>
        <taxon>Nesterenkonia</taxon>
    </lineage>
</organism>
<name>A0A3A4F2W3_9MICC</name>
<evidence type="ECO:0000313" key="3">
    <source>
        <dbReference type="Proteomes" id="UP000266615"/>
    </source>
</evidence>
<feature type="compositionally biased region" description="Basic residues" evidence="1">
    <location>
        <begin position="304"/>
        <end position="316"/>
    </location>
</feature>
<accession>A0A3A4F2W3</accession>
<proteinExistence type="predicted"/>
<protein>
    <recommendedName>
        <fullName evidence="4">EcsC family protein</fullName>
    </recommendedName>
</protein>
<reference evidence="2 3" key="1">
    <citation type="submission" date="2018-09" db="EMBL/GenBank/DDBJ databases">
        <title>Nesterenkonia natronophila sp. nov., an alkaliphilic actinobacteriume isolated from a soda lake, and emended description of the genus Nesterenkonia.</title>
        <authorList>
            <person name="Menes R.J."/>
            <person name="Iriarte A."/>
        </authorList>
    </citation>
    <scope>NUCLEOTIDE SEQUENCE [LARGE SCALE GENOMIC DNA]</scope>
    <source>
        <strain evidence="2 3">M8</strain>
    </source>
</reference>
<sequence>MASTKIVPRTGDSSVSASPANAQDRRRAKKSSKPVLRNAAGGFIAAKSITLVSRQAFTEDGQLTESAEAWLTRAVTVQRPLVLRNLRRLRKAHPTLTNRELAERLDKEFKRSMTGGGALIGATAAVPGVGTVTSMGLSVLATGSFLEMCALYAQSKAELAGITTEDPQQAKLLVMGIMLGEEGRQLLGELSDQAQGRGAGPIASIAPISNAAAGSAGASTVSQLLGSQMRKQFVRKFFLRRGTSMVARAVPFGIGAVVGGVGNRVLARQITVSAHAAFGELPKETPPALVEDFRRGLIRERQRADRKKRRAKKRQLRASTEAQRKELKQRRTNQSPRRVAPAEEPMPAEFTPE</sequence>
<evidence type="ECO:0000256" key="1">
    <source>
        <dbReference type="SAM" id="MobiDB-lite"/>
    </source>
</evidence>
<evidence type="ECO:0008006" key="4">
    <source>
        <dbReference type="Google" id="ProtNLM"/>
    </source>
</evidence>
<feature type="region of interest" description="Disordered" evidence="1">
    <location>
        <begin position="302"/>
        <end position="353"/>
    </location>
</feature>
<feature type="region of interest" description="Disordered" evidence="1">
    <location>
        <begin position="1"/>
        <end position="34"/>
    </location>
</feature>
<dbReference type="EMBL" id="QYZP01000001">
    <property type="protein sequence ID" value="RJN32652.1"/>
    <property type="molecule type" value="Genomic_DNA"/>
</dbReference>
<keyword evidence="3" id="KW-1185">Reference proteome</keyword>
<evidence type="ECO:0000313" key="2">
    <source>
        <dbReference type="EMBL" id="RJN32652.1"/>
    </source>
</evidence>
<gene>
    <name evidence="2" type="ORF">D3250_02125</name>
</gene>